<accession>A0ABV1SD56</accession>
<sequence length="302" mass="31616">MADCSTRDFVTLDVFTDRPFAGNPLALLPDACGLGTAQMQAITREFNLSETIFVLPPADPAHRARVRIFYPGGEMPFAGHPTLGCAIWLATQDAGEGDFDRVLVLEEEAGLVPVHVTRKDGALRAEFQASVLPEIQPQAASHGACAEALGISPQDLRAESMAVISGGPSFAFIGVTDTEALGRARPMQPAFDTVQTALSAGGVYVYAQTGAQSWQARMFDPGGGIPEDPATGSATALFAAQLLAMGALAEGETRLSLRQGVEMGRPSELGLRIICKDGALSAVHVSGSAVEISQGRIRVPAL</sequence>
<evidence type="ECO:0000256" key="1">
    <source>
        <dbReference type="ARBA" id="ARBA00008270"/>
    </source>
</evidence>
<dbReference type="Pfam" id="PF02567">
    <property type="entry name" value="PhzC-PhzF"/>
    <property type="match status" value="1"/>
</dbReference>
<dbReference type="Proteomes" id="UP001438953">
    <property type="component" value="Unassembled WGS sequence"/>
</dbReference>
<keyword evidence="3" id="KW-1185">Reference proteome</keyword>
<gene>
    <name evidence="2" type="ORF">VSX56_03565</name>
</gene>
<dbReference type="Gene3D" id="3.10.310.10">
    <property type="entry name" value="Diaminopimelate Epimerase, Chain A, domain 1"/>
    <property type="match status" value="2"/>
</dbReference>
<comment type="similarity">
    <text evidence="1">Belongs to the PhzF family.</text>
</comment>
<evidence type="ECO:0000313" key="3">
    <source>
        <dbReference type="Proteomes" id="UP001438953"/>
    </source>
</evidence>
<dbReference type="InterPro" id="IPR003719">
    <property type="entry name" value="Phenazine_PhzF-like"/>
</dbReference>
<proteinExistence type="inferred from homology"/>
<dbReference type="NCBIfam" id="TIGR00654">
    <property type="entry name" value="PhzF_family"/>
    <property type="match status" value="1"/>
</dbReference>
<dbReference type="RefSeq" id="WP_350934899.1">
    <property type="nucleotide sequence ID" value="NZ_JAYWLC010000002.1"/>
</dbReference>
<protein>
    <submittedName>
        <fullName evidence="2">PhzF family phenazine biosynthesis protein</fullName>
    </submittedName>
</protein>
<dbReference type="EMBL" id="JAYWLC010000002">
    <property type="protein sequence ID" value="MER5170844.1"/>
    <property type="molecule type" value="Genomic_DNA"/>
</dbReference>
<dbReference type="PANTHER" id="PTHR13774">
    <property type="entry name" value="PHENAZINE BIOSYNTHESIS PROTEIN"/>
    <property type="match status" value="1"/>
</dbReference>
<dbReference type="PIRSF" id="PIRSF016184">
    <property type="entry name" value="PhzC_PhzF"/>
    <property type="match status" value="1"/>
</dbReference>
<reference evidence="2 3" key="2">
    <citation type="submission" date="2024-06" db="EMBL/GenBank/DDBJ databases">
        <title>Thioclava kandeliae sp. nov. from a rhizosphere soil sample of Kandelia candel in a mangrove.</title>
        <authorList>
            <person name="Mu T."/>
        </authorList>
    </citation>
    <scope>NUCLEOTIDE SEQUENCE [LARGE SCALE GENOMIC DNA]</scope>
    <source>
        <strain evidence="2 3">CPCC 100088</strain>
    </source>
</reference>
<evidence type="ECO:0000313" key="2">
    <source>
        <dbReference type="EMBL" id="MER5170844.1"/>
    </source>
</evidence>
<dbReference type="SUPFAM" id="SSF54506">
    <property type="entry name" value="Diaminopimelate epimerase-like"/>
    <property type="match status" value="1"/>
</dbReference>
<comment type="caution">
    <text evidence="2">The sequence shown here is derived from an EMBL/GenBank/DDBJ whole genome shotgun (WGS) entry which is preliminary data.</text>
</comment>
<dbReference type="PANTHER" id="PTHR13774:SF32">
    <property type="entry name" value="ANTISENSE-ENHANCING SEQUENCE 1"/>
    <property type="match status" value="1"/>
</dbReference>
<organism evidence="2 3">
    <name type="scientific">Thioclava kandeliae</name>
    <dbReference type="NCBI Taxonomy" id="3070818"/>
    <lineage>
        <taxon>Bacteria</taxon>
        <taxon>Pseudomonadati</taxon>
        <taxon>Pseudomonadota</taxon>
        <taxon>Alphaproteobacteria</taxon>
        <taxon>Rhodobacterales</taxon>
        <taxon>Paracoccaceae</taxon>
        <taxon>Thioclava</taxon>
    </lineage>
</organism>
<name>A0ABV1SD56_9RHOB</name>
<reference evidence="2 3" key="1">
    <citation type="submission" date="2024-01" db="EMBL/GenBank/DDBJ databases">
        <authorList>
            <person name="Deng Y."/>
            <person name="Su J."/>
        </authorList>
    </citation>
    <scope>NUCLEOTIDE SEQUENCE [LARGE SCALE GENOMIC DNA]</scope>
    <source>
        <strain evidence="2 3">CPCC 100088</strain>
    </source>
</reference>